<keyword evidence="5" id="KW-0802">TPR repeat</keyword>
<dbReference type="Pfam" id="PF03704">
    <property type="entry name" value="BTAD"/>
    <property type="match status" value="1"/>
</dbReference>
<name>A0A2T0SSJ6_9PSEU</name>
<dbReference type="SMART" id="SM00862">
    <property type="entry name" value="Trans_reg_C"/>
    <property type="match status" value="1"/>
</dbReference>
<dbReference type="InterPro" id="IPR001867">
    <property type="entry name" value="OmpR/PhoB-type_DNA-bd"/>
</dbReference>
<dbReference type="InterPro" id="IPR051677">
    <property type="entry name" value="AfsR-DnrI-RedD_regulator"/>
</dbReference>
<dbReference type="PRINTS" id="PR00364">
    <property type="entry name" value="DISEASERSIST"/>
</dbReference>
<dbReference type="Gene3D" id="1.10.10.10">
    <property type="entry name" value="Winged helix-like DNA-binding domain superfamily/Winged helix DNA-binding domain"/>
    <property type="match status" value="2"/>
</dbReference>
<dbReference type="Gene3D" id="1.25.40.10">
    <property type="entry name" value="Tetratricopeptide repeat domain"/>
    <property type="match status" value="2"/>
</dbReference>
<sequence>MEFRILGKTRLRVDGNDLSLGPAKQRGLLALLLYEVDKPVLVERIAQTLWHGSPAEKVRGNLQVLISRLRRVLSDSGSGGTVPKEGDAYRLQIDPLLIDYHLFRKLAEEGEAAAANGNHALAKSLLLRALSLWHGRPLEDLSGPWAEHCRYQMENFDRLPAYYTLFNSQLELEEHLQVMSGTGKIRQDHEFDEIFARQHMQSLRGLGKYPHALEFHTHFSERLFDEMGAEPGPELRDLYQDVLRRQAGTGVAPVEQPAAGLSRPHQLPRVGRRFVGREDILAELDALADSMDDGYGQVVVLHGMPGVGKTSLAAHWANLSRDRFPDGELFLDLSGHGPGTPLAPHDALGILLSSMRSSPDHTPATGSDRRLELHKVLGQQRLLIILDNAKDSSQVHPLLQAMTNCFTIVTSRTRPWGLPIRDNAHVIIVPPLSPTESVKLLRNEIGNIRTAGFSGALQELAARTNGHPLGLRIIAQHVAHRPETAVADLVEEFKGQEGLGILGSSADSDDEDVTLPAAFSWSYRALAPTTARAFRLLGLHPTTEFGITVACALLGEDEQAVDSHLRTLTKANLLQHGAARRYRLHDLLHGYAVDLVRHEESPENRKRALAALLDWYLGSAVAAMERLSPDSPRPPSPDIRTVVPLDFVDESDALTWFTKEQANLMAAVPHSFRHGFPSHSWRLSAHLHEVMDRICNYTEMISCHRIALKAARLTMEEEAQSGTMNNLGMVHFRLEEYREAAYHIKAGLEIAKRLDLKGMQAICMHNLASVHLAQGQAGKAVDLYKQALERLQELGSRGGEASTLGQLANAYHELERDDLALELHHRALEIRIAIESHRGEATTRTELGKLLNQQGEHDQARAHLEAALKLHSHSGDRARTSEALTTIADVYYKLGLLDRSIASAELAIQHAGKINAPQNQFKALHTQGHALVLLGNRDAAEERWRRALTLLRDQDGPEADALLSHLSSLETTRDDIPEPRSSLIDGPTQPNRTKSNKQVENKT</sequence>
<evidence type="ECO:0000256" key="3">
    <source>
        <dbReference type="ARBA" id="ARBA00023125"/>
    </source>
</evidence>
<evidence type="ECO:0000259" key="7">
    <source>
        <dbReference type="SMART" id="SM00382"/>
    </source>
</evidence>
<dbReference type="Pfam" id="PF13424">
    <property type="entry name" value="TPR_12"/>
    <property type="match status" value="2"/>
</dbReference>
<feature type="domain" description="OmpR/PhoB-type" evidence="8">
    <location>
        <begin position="15"/>
        <end position="91"/>
    </location>
</feature>
<dbReference type="AlphaFoldDB" id="A0A2T0SSJ6"/>
<evidence type="ECO:0000256" key="4">
    <source>
        <dbReference type="ARBA" id="ARBA00023163"/>
    </source>
</evidence>
<evidence type="ECO:0000313" key="11">
    <source>
        <dbReference type="Proteomes" id="UP000239494"/>
    </source>
</evidence>
<protein>
    <submittedName>
        <fullName evidence="10">DNA-binding SARP family transcriptional activator</fullName>
    </submittedName>
</protein>
<dbReference type="SUPFAM" id="SSF52540">
    <property type="entry name" value="P-loop containing nucleoside triphosphate hydrolases"/>
    <property type="match status" value="1"/>
</dbReference>
<feature type="region of interest" description="Disordered" evidence="6">
    <location>
        <begin position="968"/>
        <end position="1003"/>
    </location>
</feature>
<dbReference type="RefSeq" id="WP_146175027.1">
    <property type="nucleotide sequence ID" value="NZ_PVTF01000012.1"/>
</dbReference>
<dbReference type="OrthoDB" id="3661636at2"/>
<gene>
    <name evidence="10" type="ORF">CLV43_112314</name>
</gene>
<dbReference type="InterPro" id="IPR036388">
    <property type="entry name" value="WH-like_DNA-bd_sf"/>
</dbReference>
<dbReference type="InterPro" id="IPR041664">
    <property type="entry name" value="AAA_16"/>
</dbReference>
<dbReference type="InterPro" id="IPR005158">
    <property type="entry name" value="BTAD"/>
</dbReference>
<keyword evidence="4" id="KW-0804">Transcription</keyword>
<feature type="repeat" description="TPR" evidence="5">
    <location>
        <begin position="841"/>
        <end position="874"/>
    </location>
</feature>
<dbReference type="InterPro" id="IPR003593">
    <property type="entry name" value="AAA+_ATPase"/>
</dbReference>
<dbReference type="SMART" id="SM00382">
    <property type="entry name" value="AAA"/>
    <property type="match status" value="1"/>
</dbReference>
<dbReference type="Pfam" id="PF13191">
    <property type="entry name" value="AAA_16"/>
    <property type="match status" value="1"/>
</dbReference>
<keyword evidence="3 10" id="KW-0238">DNA-binding</keyword>
<comment type="similarity">
    <text evidence="1">Belongs to the AfsR/DnrI/RedD regulatory family.</text>
</comment>
<evidence type="ECO:0000259" key="9">
    <source>
        <dbReference type="SMART" id="SM01043"/>
    </source>
</evidence>
<feature type="domain" description="Bacterial transcriptional activator" evidence="9">
    <location>
        <begin position="98"/>
        <end position="243"/>
    </location>
</feature>
<organism evidence="10 11">
    <name type="scientific">Umezawaea tangerina</name>
    <dbReference type="NCBI Taxonomy" id="84725"/>
    <lineage>
        <taxon>Bacteria</taxon>
        <taxon>Bacillati</taxon>
        <taxon>Actinomycetota</taxon>
        <taxon>Actinomycetes</taxon>
        <taxon>Pseudonocardiales</taxon>
        <taxon>Pseudonocardiaceae</taxon>
        <taxon>Umezawaea</taxon>
    </lineage>
</organism>
<evidence type="ECO:0000256" key="1">
    <source>
        <dbReference type="ARBA" id="ARBA00005820"/>
    </source>
</evidence>
<keyword evidence="11" id="KW-1185">Reference proteome</keyword>
<dbReference type="InterPro" id="IPR019734">
    <property type="entry name" value="TPR_rpt"/>
</dbReference>
<evidence type="ECO:0000313" key="10">
    <source>
        <dbReference type="EMBL" id="PRY36384.1"/>
    </source>
</evidence>
<feature type="domain" description="AAA+ ATPase" evidence="7">
    <location>
        <begin position="295"/>
        <end position="434"/>
    </location>
</feature>
<evidence type="ECO:0000256" key="5">
    <source>
        <dbReference type="PROSITE-ProRule" id="PRU00339"/>
    </source>
</evidence>
<keyword evidence="2" id="KW-0805">Transcription regulation</keyword>
<dbReference type="GO" id="GO:0000160">
    <property type="term" value="P:phosphorelay signal transduction system"/>
    <property type="evidence" value="ECO:0007669"/>
    <property type="project" value="InterPro"/>
</dbReference>
<dbReference type="SMART" id="SM00028">
    <property type="entry name" value="TPR"/>
    <property type="match status" value="7"/>
</dbReference>
<dbReference type="InterPro" id="IPR011990">
    <property type="entry name" value="TPR-like_helical_dom_sf"/>
</dbReference>
<evidence type="ECO:0000259" key="8">
    <source>
        <dbReference type="SMART" id="SM00862"/>
    </source>
</evidence>
<dbReference type="GO" id="GO:0003677">
    <property type="term" value="F:DNA binding"/>
    <property type="evidence" value="ECO:0007669"/>
    <property type="project" value="UniProtKB-KW"/>
</dbReference>
<dbReference type="PANTHER" id="PTHR35807:SF1">
    <property type="entry name" value="TRANSCRIPTIONAL REGULATOR REDD"/>
    <property type="match status" value="1"/>
</dbReference>
<evidence type="ECO:0000256" key="2">
    <source>
        <dbReference type="ARBA" id="ARBA00023015"/>
    </source>
</evidence>
<dbReference type="SMART" id="SM01043">
    <property type="entry name" value="BTAD"/>
    <property type="match status" value="1"/>
</dbReference>
<accession>A0A2T0SSJ6</accession>
<comment type="caution">
    <text evidence="10">The sequence shown here is derived from an EMBL/GenBank/DDBJ whole genome shotgun (WGS) entry which is preliminary data.</text>
</comment>
<reference evidence="10 11" key="1">
    <citation type="submission" date="2018-03" db="EMBL/GenBank/DDBJ databases">
        <title>Genomic Encyclopedia of Archaeal and Bacterial Type Strains, Phase II (KMG-II): from individual species to whole genera.</title>
        <authorList>
            <person name="Goeker M."/>
        </authorList>
    </citation>
    <scope>NUCLEOTIDE SEQUENCE [LARGE SCALE GENOMIC DNA]</scope>
    <source>
        <strain evidence="10 11">DSM 44720</strain>
    </source>
</reference>
<evidence type="ECO:0000256" key="6">
    <source>
        <dbReference type="SAM" id="MobiDB-lite"/>
    </source>
</evidence>
<dbReference type="SUPFAM" id="SSF46894">
    <property type="entry name" value="C-terminal effector domain of the bipartite response regulators"/>
    <property type="match status" value="1"/>
</dbReference>
<dbReference type="PROSITE" id="PS50005">
    <property type="entry name" value="TPR"/>
    <property type="match status" value="1"/>
</dbReference>
<proteinExistence type="inferred from homology"/>
<dbReference type="GO" id="GO:0006355">
    <property type="term" value="P:regulation of DNA-templated transcription"/>
    <property type="evidence" value="ECO:0007669"/>
    <property type="project" value="InterPro"/>
</dbReference>
<dbReference type="SUPFAM" id="SSF48452">
    <property type="entry name" value="TPR-like"/>
    <property type="match status" value="3"/>
</dbReference>
<dbReference type="Gene3D" id="3.40.50.300">
    <property type="entry name" value="P-loop containing nucleotide triphosphate hydrolases"/>
    <property type="match status" value="1"/>
</dbReference>
<dbReference type="InterPro" id="IPR016032">
    <property type="entry name" value="Sig_transdc_resp-reg_C-effctor"/>
</dbReference>
<dbReference type="InterPro" id="IPR027417">
    <property type="entry name" value="P-loop_NTPase"/>
</dbReference>
<dbReference type="Proteomes" id="UP000239494">
    <property type="component" value="Unassembled WGS sequence"/>
</dbReference>
<dbReference type="EMBL" id="PVTF01000012">
    <property type="protein sequence ID" value="PRY36384.1"/>
    <property type="molecule type" value="Genomic_DNA"/>
</dbReference>
<dbReference type="PANTHER" id="PTHR35807">
    <property type="entry name" value="TRANSCRIPTIONAL REGULATOR REDD-RELATED"/>
    <property type="match status" value="1"/>
</dbReference>